<evidence type="ECO:0000256" key="1">
    <source>
        <dbReference type="SAM" id="MobiDB-lite"/>
    </source>
</evidence>
<gene>
    <name evidence="3" type="ORF">LLUT_LOCUS30940</name>
</gene>
<dbReference type="EMBL" id="CAXHTB010000022">
    <property type="protein sequence ID" value="CAL0329880.1"/>
    <property type="molecule type" value="Genomic_DNA"/>
</dbReference>
<name>A0AAV1Y7U1_LUPLU</name>
<feature type="region of interest" description="Disordered" evidence="1">
    <location>
        <begin position="58"/>
        <end position="88"/>
    </location>
</feature>
<dbReference type="AlphaFoldDB" id="A0AAV1Y7U1"/>
<keyword evidence="4" id="KW-1185">Reference proteome</keyword>
<sequence>MSRFGSLLLLFIVLSAPFCSILEGRMLLVGEEKKERKKLNPSSTESLFLSALLKGTVPSSSPSKKGHANEKHIAPPHKFGSNSCDMCP</sequence>
<proteinExistence type="predicted"/>
<evidence type="ECO:0008006" key="5">
    <source>
        <dbReference type="Google" id="ProtNLM"/>
    </source>
</evidence>
<feature type="chain" id="PRO_5043606639" description="Secreted protein" evidence="2">
    <location>
        <begin position="25"/>
        <end position="88"/>
    </location>
</feature>
<feature type="signal peptide" evidence="2">
    <location>
        <begin position="1"/>
        <end position="24"/>
    </location>
</feature>
<dbReference type="Proteomes" id="UP001497480">
    <property type="component" value="Unassembled WGS sequence"/>
</dbReference>
<keyword evidence="2" id="KW-0732">Signal</keyword>
<comment type="caution">
    <text evidence="3">The sequence shown here is derived from an EMBL/GenBank/DDBJ whole genome shotgun (WGS) entry which is preliminary data.</text>
</comment>
<evidence type="ECO:0000256" key="2">
    <source>
        <dbReference type="SAM" id="SignalP"/>
    </source>
</evidence>
<evidence type="ECO:0000313" key="4">
    <source>
        <dbReference type="Proteomes" id="UP001497480"/>
    </source>
</evidence>
<organism evidence="3 4">
    <name type="scientific">Lupinus luteus</name>
    <name type="common">European yellow lupine</name>
    <dbReference type="NCBI Taxonomy" id="3873"/>
    <lineage>
        <taxon>Eukaryota</taxon>
        <taxon>Viridiplantae</taxon>
        <taxon>Streptophyta</taxon>
        <taxon>Embryophyta</taxon>
        <taxon>Tracheophyta</taxon>
        <taxon>Spermatophyta</taxon>
        <taxon>Magnoliopsida</taxon>
        <taxon>eudicotyledons</taxon>
        <taxon>Gunneridae</taxon>
        <taxon>Pentapetalae</taxon>
        <taxon>rosids</taxon>
        <taxon>fabids</taxon>
        <taxon>Fabales</taxon>
        <taxon>Fabaceae</taxon>
        <taxon>Papilionoideae</taxon>
        <taxon>50 kb inversion clade</taxon>
        <taxon>genistoids sensu lato</taxon>
        <taxon>core genistoids</taxon>
        <taxon>Genisteae</taxon>
        <taxon>Lupinus</taxon>
    </lineage>
</organism>
<protein>
    <recommendedName>
        <fullName evidence="5">Secreted protein</fullName>
    </recommendedName>
</protein>
<reference evidence="3 4" key="1">
    <citation type="submission" date="2024-03" db="EMBL/GenBank/DDBJ databases">
        <authorList>
            <person name="Martinez-Hernandez J."/>
        </authorList>
    </citation>
    <scope>NUCLEOTIDE SEQUENCE [LARGE SCALE GENOMIC DNA]</scope>
</reference>
<accession>A0AAV1Y7U1</accession>
<evidence type="ECO:0000313" key="3">
    <source>
        <dbReference type="EMBL" id="CAL0329880.1"/>
    </source>
</evidence>